<gene>
    <name evidence="2" type="ORF">ROSINTL182_08316</name>
</gene>
<evidence type="ECO:0000256" key="1">
    <source>
        <dbReference type="SAM" id="Phobius"/>
    </source>
</evidence>
<dbReference type="AlphaFoldDB" id="C7GEG5"/>
<organism evidence="2 3">
    <name type="scientific">Roseburia intestinalis L1-82</name>
    <dbReference type="NCBI Taxonomy" id="536231"/>
    <lineage>
        <taxon>Bacteria</taxon>
        <taxon>Bacillati</taxon>
        <taxon>Bacillota</taxon>
        <taxon>Clostridia</taxon>
        <taxon>Lachnospirales</taxon>
        <taxon>Lachnospiraceae</taxon>
        <taxon>Roseburia</taxon>
    </lineage>
</organism>
<proteinExistence type="predicted"/>
<evidence type="ECO:0000313" key="3">
    <source>
        <dbReference type="Proteomes" id="UP000004828"/>
    </source>
</evidence>
<keyword evidence="1" id="KW-0472">Membrane</keyword>
<keyword evidence="1" id="KW-0812">Transmembrane</keyword>
<dbReference type="EMBL" id="ABYJ02000173">
    <property type="protein sequence ID" value="EEU99782.1"/>
    <property type="molecule type" value="Genomic_DNA"/>
</dbReference>
<evidence type="ECO:0000313" key="2">
    <source>
        <dbReference type="EMBL" id="EEU99782.1"/>
    </source>
</evidence>
<feature type="transmembrane region" description="Helical" evidence="1">
    <location>
        <begin position="98"/>
        <end position="126"/>
    </location>
</feature>
<comment type="caution">
    <text evidence="2">The sequence shown here is derived from an EMBL/GenBank/DDBJ whole genome shotgun (WGS) entry which is preliminary data.</text>
</comment>
<protein>
    <submittedName>
        <fullName evidence="2">Uncharacterized protein</fullName>
    </submittedName>
</protein>
<dbReference type="HOGENOM" id="CLU_1884217_0_0_9"/>
<reference evidence="2 3" key="1">
    <citation type="submission" date="2009-08" db="EMBL/GenBank/DDBJ databases">
        <authorList>
            <person name="Weinstock G."/>
            <person name="Sodergren E."/>
            <person name="Clifton S."/>
            <person name="Fulton L."/>
            <person name="Fulton B."/>
            <person name="Courtney L."/>
            <person name="Fronick C."/>
            <person name="Harrison M."/>
            <person name="Strong C."/>
            <person name="Farmer C."/>
            <person name="Delahaunty K."/>
            <person name="Markovic C."/>
            <person name="Hall O."/>
            <person name="Minx P."/>
            <person name="Tomlinson C."/>
            <person name="Mitreva M."/>
            <person name="Nelson J."/>
            <person name="Hou S."/>
            <person name="Wollam A."/>
            <person name="Pepin K.H."/>
            <person name="Johnson M."/>
            <person name="Bhonagiri V."/>
            <person name="Nash W.E."/>
            <person name="Warren W."/>
            <person name="Chinwalla A."/>
            <person name="Mardis E.R."/>
            <person name="Wilson R.K."/>
        </authorList>
    </citation>
    <scope>NUCLEOTIDE SEQUENCE [LARGE SCALE GENOMIC DNA]</scope>
    <source>
        <strain evidence="2 3">L1-82</strain>
    </source>
</reference>
<name>C7GEG5_9FIRM</name>
<keyword evidence="1" id="KW-1133">Transmembrane helix</keyword>
<accession>C7GEG5</accession>
<dbReference type="Proteomes" id="UP000004828">
    <property type="component" value="Unassembled WGS sequence"/>
</dbReference>
<sequence>MICIRIITTPPVQIRQDKRICLKYLTGFASPAFRNEKNINKKQKNAPIGTPIYKLSSVKAVSSKLNVKFFKINHYIHVQNRHMIQFTIRQSYKHVDSLSFIIAYFNLQFHFFPSSIIFLMGIHHLFDGFAYTNRD</sequence>